<dbReference type="Gene3D" id="3.40.50.720">
    <property type="entry name" value="NAD(P)-binding Rossmann-like Domain"/>
    <property type="match status" value="1"/>
</dbReference>
<organism evidence="9 10">
    <name type="scientific">Candida oxycetoniae</name>
    <dbReference type="NCBI Taxonomy" id="497107"/>
    <lineage>
        <taxon>Eukaryota</taxon>
        <taxon>Fungi</taxon>
        <taxon>Dikarya</taxon>
        <taxon>Ascomycota</taxon>
        <taxon>Saccharomycotina</taxon>
        <taxon>Pichiomycetes</taxon>
        <taxon>Debaryomycetaceae</taxon>
        <taxon>Candida/Lodderomyces clade</taxon>
        <taxon>Candida</taxon>
    </lineage>
</organism>
<dbReference type="GO" id="GO:0006062">
    <property type="term" value="P:sorbitol catabolic process"/>
    <property type="evidence" value="ECO:0007669"/>
    <property type="project" value="TreeGrafter"/>
</dbReference>
<dbReference type="Pfam" id="PF00107">
    <property type="entry name" value="ADH_zinc_N"/>
    <property type="match status" value="1"/>
</dbReference>
<evidence type="ECO:0000256" key="6">
    <source>
        <dbReference type="ARBA" id="ARBA00023027"/>
    </source>
</evidence>
<dbReference type="InterPro" id="IPR036291">
    <property type="entry name" value="NAD(P)-bd_dom_sf"/>
</dbReference>
<proteinExistence type="inferred from homology"/>
<dbReference type="SUPFAM" id="SSF51735">
    <property type="entry name" value="NAD(P)-binding Rossmann-fold domains"/>
    <property type="match status" value="1"/>
</dbReference>
<sequence length="365" mass="38941">MPGNPSLVLRKVDDIVFEDLAPPKITSPNDVIVEVKKTGICGSDIHYYAHGKIGPFQLKKPMVLGHESSGVISEIGDGVKNLKVGDRVAIEPGVPSRYSNAYKSGKYEIDPDMSFAATPPADPNVPNPPGTLCKYFKSPQDFVYKLPDCVSLELGAMVEPLSVGVHGIRLANLSFGENVVVFGAGPVGLLTASAAKIFGALNVMVVDIFDSKLDLAKEIGAANYTFNSKSGGGNASALIKAFDGIRPDIVLECTGAAPCIKLAVEVVRDGGKVVQIGNASGDVPFPIAEFSTRQLTLFGSFRYGYGDYATSIKILEQNYGQGKDKIQIDFEKLITNVYSWEEAIKAYDTVRAGKGTVKCIINGPE</sequence>
<dbReference type="EMBL" id="JAHUZD010000019">
    <property type="protein sequence ID" value="KAI3406985.1"/>
    <property type="molecule type" value="Genomic_DNA"/>
</dbReference>
<dbReference type="Proteomes" id="UP001202479">
    <property type="component" value="Unassembled WGS sequence"/>
</dbReference>
<dbReference type="Gene3D" id="3.90.180.10">
    <property type="entry name" value="Medium-chain alcohol dehydrogenases, catalytic domain"/>
    <property type="match status" value="1"/>
</dbReference>
<dbReference type="InterPro" id="IPR013149">
    <property type="entry name" value="ADH-like_C"/>
</dbReference>
<evidence type="ECO:0000256" key="4">
    <source>
        <dbReference type="ARBA" id="ARBA00022833"/>
    </source>
</evidence>
<comment type="cofactor">
    <cofactor evidence="1 7">
        <name>Zn(2+)</name>
        <dbReference type="ChEBI" id="CHEBI:29105"/>
    </cofactor>
</comment>
<protein>
    <submittedName>
        <fullName evidence="9">XYL2</fullName>
    </submittedName>
</protein>
<dbReference type="GO" id="GO:0003939">
    <property type="term" value="F:L-iditol 2-dehydrogenase (NAD+) activity"/>
    <property type="evidence" value="ECO:0007669"/>
    <property type="project" value="TreeGrafter"/>
</dbReference>
<dbReference type="PROSITE" id="PS00059">
    <property type="entry name" value="ADH_ZINC"/>
    <property type="match status" value="1"/>
</dbReference>
<evidence type="ECO:0000256" key="7">
    <source>
        <dbReference type="RuleBase" id="RU361277"/>
    </source>
</evidence>
<dbReference type="GO" id="GO:0008270">
    <property type="term" value="F:zinc ion binding"/>
    <property type="evidence" value="ECO:0007669"/>
    <property type="project" value="InterPro"/>
</dbReference>
<dbReference type="SMART" id="SM00829">
    <property type="entry name" value="PKS_ER"/>
    <property type="match status" value="1"/>
</dbReference>
<evidence type="ECO:0000256" key="1">
    <source>
        <dbReference type="ARBA" id="ARBA00001947"/>
    </source>
</evidence>
<evidence type="ECO:0000256" key="3">
    <source>
        <dbReference type="ARBA" id="ARBA00022723"/>
    </source>
</evidence>
<keyword evidence="3 7" id="KW-0479">Metal-binding</keyword>
<keyword evidence="5" id="KW-0560">Oxidoreductase</keyword>
<accession>A0AAI9X0F5</accession>
<evidence type="ECO:0000313" key="10">
    <source>
        <dbReference type="Proteomes" id="UP001202479"/>
    </source>
</evidence>
<evidence type="ECO:0000256" key="5">
    <source>
        <dbReference type="ARBA" id="ARBA00023002"/>
    </source>
</evidence>
<dbReference type="PANTHER" id="PTHR43161:SF9">
    <property type="entry name" value="SORBITOL DEHYDROGENASE"/>
    <property type="match status" value="1"/>
</dbReference>
<feature type="domain" description="Enoyl reductase (ER)" evidence="8">
    <location>
        <begin position="10"/>
        <end position="361"/>
    </location>
</feature>
<dbReference type="AlphaFoldDB" id="A0AAI9X0F5"/>
<dbReference type="InterPro" id="IPR002328">
    <property type="entry name" value="ADH_Zn_CS"/>
</dbReference>
<dbReference type="InterPro" id="IPR045306">
    <property type="entry name" value="SDH-like"/>
</dbReference>
<dbReference type="InterPro" id="IPR013154">
    <property type="entry name" value="ADH-like_N"/>
</dbReference>
<dbReference type="InterPro" id="IPR011032">
    <property type="entry name" value="GroES-like_sf"/>
</dbReference>
<dbReference type="SUPFAM" id="SSF50129">
    <property type="entry name" value="GroES-like"/>
    <property type="match status" value="1"/>
</dbReference>
<comment type="caution">
    <text evidence="9">The sequence shown here is derived from an EMBL/GenBank/DDBJ whole genome shotgun (WGS) entry which is preliminary data.</text>
</comment>
<evidence type="ECO:0000256" key="2">
    <source>
        <dbReference type="ARBA" id="ARBA00008072"/>
    </source>
</evidence>
<keyword evidence="10" id="KW-1185">Reference proteome</keyword>
<keyword evidence="6" id="KW-0520">NAD</keyword>
<dbReference type="GeneID" id="73377895"/>
<evidence type="ECO:0000259" key="8">
    <source>
        <dbReference type="SMART" id="SM00829"/>
    </source>
</evidence>
<keyword evidence="4 7" id="KW-0862">Zinc</keyword>
<dbReference type="PANTHER" id="PTHR43161">
    <property type="entry name" value="SORBITOL DEHYDROGENASE"/>
    <property type="match status" value="1"/>
</dbReference>
<comment type="similarity">
    <text evidence="2 7">Belongs to the zinc-containing alcohol dehydrogenase family.</text>
</comment>
<dbReference type="RefSeq" id="XP_049182730.1">
    <property type="nucleotide sequence ID" value="XM_049324027.1"/>
</dbReference>
<dbReference type="Pfam" id="PF08240">
    <property type="entry name" value="ADH_N"/>
    <property type="match status" value="1"/>
</dbReference>
<dbReference type="CDD" id="cd05285">
    <property type="entry name" value="sorbitol_DH"/>
    <property type="match status" value="1"/>
</dbReference>
<dbReference type="InterPro" id="IPR020843">
    <property type="entry name" value="ER"/>
</dbReference>
<reference evidence="9" key="1">
    <citation type="journal article" date="2022" name="DNA Res.">
        <title>Genome analysis of five recently described species of the CUG-Ser clade uncovers Candida theae as a new hybrid lineage with pathogenic potential in the Candida parapsilosis species complex.</title>
        <authorList>
            <person name="Mixao V."/>
            <person name="Del Olmo V."/>
            <person name="Hegedusova E."/>
            <person name="Saus E."/>
            <person name="Pryszcz L."/>
            <person name="Cillingova A."/>
            <person name="Nosek J."/>
            <person name="Gabaldon T."/>
        </authorList>
    </citation>
    <scope>NUCLEOTIDE SEQUENCE</scope>
    <source>
        <strain evidence="9">CBS 10844</strain>
    </source>
</reference>
<gene>
    <name evidence="9" type="ORF">KGF56_000278</name>
</gene>
<evidence type="ECO:0000313" key="9">
    <source>
        <dbReference type="EMBL" id="KAI3406985.1"/>
    </source>
</evidence>
<dbReference type="FunFam" id="3.40.50.720:FF:000068">
    <property type="entry name" value="Sorbitol dehydrogenase"/>
    <property type="match status" value="1"/>
</dbReference>
<name>A0AAI9X0F5_9ASCO</name>